<dbReference type="GO" id="GO:0003677">
    <property type="term" value="F:DNA binding"/>
    <property type="evidence" value="ECO:0007669"/>
    <property type="project" value="UniProtKB-UniRule"/>
</dbReference>
<dbReference type="InterPro" id="IPR044068">
    <property type="entry name" value="CB"/>
</dbReference>
<sequence length="291" mass="32766">MAKPFKLAENIDKYLKFMTFVKSASPLTIKHYSLDLKQAFNYENSSASLSEAELLATARRAFNQWAHLSLASRNRKAATLKSFFSWAFDESLTERDLSLQITCPKVPKKLPHFLSVDEALAVFKSFDSDKEVPLKEKVLFLLLYGGGLRVSEACNLKWSEVFMAQKILRVTGKGSKERVIALPTLTVQVLHTWKKESGFNEFVFGEEPLNPRTAYDMVKLSGQRAGLLKPLHPHALRHSFATHLLSSGANLRTLQELLGHESLQATEKYTHLGIDQLARTLENLHPLGKGK</sequence>
<evidence type="ECO:0000256" key="3">
    <source>
        <dbReference type="ARBA" id="ARBA00023125"/>
    </source>
</evidence>
<dbReference type="PANTHER" id="PTHR30349:SF41">
    <property type="entry name" value="INTEGRASE_RECOMBINASE PROTEIN MJ0367-RELATED"/>
    <property type="match status" value="1"/>
</dbReference>
<evidence type="ECO:0000256" key="1">
    <source>
        <dbReference type="ARBA" id="ARBA00008857"/>
    </source>
</evidence>
<accession>A0A162GIA7</accession>
<dbReference type="EMBL" id="LUKD01000001">
    <property type="protein sequence ID" value="KYG68219.1"/>
    <property type="molecule type" value="Genomic_DNA"/>
</dbReference>
<protein>
    <submittedName>
        <fullName evidence="8">Site-specific recombinase</fullName>
    </submittedName>
</protein>
<dbReference type="PROSITE" id="PS51898">
    <property type="entry name" value="TYR_RECOMBINASE"/>
    <property type="match status" value="1"/>
</dbReference>
<dbReference type="InterPro" id="IPR002104">
    <property type="entry name" value="Integrase_catalytic"/>
</dbReference>
<feature type="domain" description="Tyr recombinase" evidence="6">
    <location>
        <begin position="109"/>
        <end position="282"/>
    </location>
</feature>
<dbReference type="InterPro" id="IPR013762">
    <property type="entry name" value="Integrase-like_cat_sf"/>
</dbReference>
<keyword evidence="3 5" id="KW-0238">DNA-binding</keyword>
<evidence type="ECO:0000256" key="5">
    <source>
        <dbReference type="PROSITE-ProRule" id="PRU01248"/>
    </source>
</evidence>
<dbReference type="InterPro" id="IPR010998">
    <property type="entry name" value="Integrase_recombinase_N"/>
</dbReference>
<keyword evidence="4" id="KW-0233">DNA recombination</keyword>
<dbReference type="InterPro" id="IPR050090">
    <property type="entry name" value="Tyrosine_recombinase_XerCD"/>
</dbReference>
<dbReference type="GO" id="GO:0015074">
    <property type="term" value="P:DNA integration"/>
    <property type="evidence" value="ECO:0007669"/>
    <property type="project" value="UniProtKB-KW"/>
</dbReference>
<gene>
    <name evidence="8" type="ORF">AZI87_02890</name>
</gene>
<proteinExistence type="inferred from homology"/>
<evidence type="ECO:0000313" key="9">
    <source>
        <dbReference type="Proteomes" id="UP000075799"/>
    </source>
</evidence>
<evidence type="ECO:0000256" key="2">
    <source>
        <dbReference type="ARBA" id="ARBA00022908"/>
    </source>
</evidence>
<dbReference type="RefSeq" id="WP_063204917.1">
    <property type="nucleotide sequence ID" value="NZ_LUKD01000001.1"/>
</dbReference>
<dbReference type="Pfam" id="PF00589">
    <property type="entry name" value="Phage_integrase"/>
    <property type="match status" value="1"/>
</dbReference>
<feature type="domain" description="Core-binding (CB)" evidence="7">
    <location>
        <begin position="5"/>
        <end position="88"/>
    </location>
</feature>
<keyword evidence="2" id="KW-0229">DNA integration</keyword>
<evidence type="ECO:0000259" key="6">
    <source>
        <dbReference type="PROSITE" id="PS51898"/>
    </source>
</evidence>
<comment type="caution">
    <text evidence="8">The sequence shown here is derived from an EMBL/GenBank/DDBJ whole genome shotgun (WGS) entry which is preliminary data.</text>
</comment>
<dbReference type="OrthoDB" id="5289502at2"/>
<dbReference type="InterPro" id="IPR004107">
    <property type="entry name" value="Integrase_SAM-like_N"/>
</dbReference>
<dbReference type="Pfam" id="PF02899">
    <property type="entry name" value="Phage_int_SAM_1"/>
    <property type="match status" value="1"/>
</dbReference>
<dbReference type="Gene3D" id="1.10.150.130">
    <property type="match status" value="1"/>
</dbReference>
<dbReference type="Gene3D" id="1.10.443.10">
    <property type="entry name" value="Intergrase catalytic core"/>
    <property type="match status" value="1"/>
</dbReference>
<dbReference type="Proteomes" id="UP000075799">
    <property type="component" value="Unassembled WGS sequence"/>
</dbReference>
<dbReference type="SUPFAM" id="SSF56349">
    <property type="entry name" value="DNA breaking-rejoining enzymes"/>
    <property type="match status" value="1"/>
</dbReference>
<dbReference type="PROSITE" id="PS51900">
    <property type="entry name" value="CB"/>
    <property type="match status" value="1"/>
</dbReference>
<name>A0A162GIA7_BDEBC</name>
<evidence type="ECO:0000256" key="4">
    <source>
        <dbReference type="ARBA" id="ARBA00023172"/>
    </source>
</evidence>
<dbReference type="PANTHER" id="PTHR30349">
    <property type="entry name" value="PHAGE INTEGRASE-RELATED"/>
    <property type="match status" value="1"/>
</dbReference>
<reference evidence="8 9" key="1">
    <citation type="submission" date="2016-03" db="EMBL/GenBank/DDBJ databases">
        <authorList>
            <person name="Ploux O."/>
        </authorList>
    </citation>
    <scope>NUCLEOTIDE SEQUENCE [LARGE SCALE GENOMIC DNA]</scope>
    <source>
        <strain evidence="8 9">EC13</strain>
    </source>
</reference>
<dbReference type="InterPro" id="IPR011010">
    <property type="entry name" value="DNA_brk_join_enz"/>
</dbReference>
<evidence type="ECO:0000313" key="8">
    <source>
        <dbReference type="EMBL" id="KYG68219.1"/>
    </source>
</evidence>
<comment type="similarity">
    <text evidence="1">Belongs to the 'phage' integrase family.</text>
</comment>
<evidence type="ECO:0000259" key="7">
    <source>
        <dbReference type="PROSITE" id="PS51900"/>
    </source>
</evidence>
<dbReference type="AlphaFoldDB" id="A0A162GIA7"/>
<organism evidence="8 9">
    <name type="scientific">Bdellovibrio bacteriovorus</name>
    <dbReference type="NCBI Taxonomy" id="959"/>
    <lineage>
        <taxon>Bacteria</taxon>
        <taxon>Pseudomonadati</taxon>
        <taxon>Bdellovibrionota</taxon>
        <taxon>Bdellovibrionia</taxon>
        <taxon>Bdellovibrionales</taxon>
        <taxon>Pseudobdellovibrionaceae</taxon>
        <taxon>Bdellovibrio</taxon>
    </lineage>
</organism>
<dbReference type="GO" id="GO:0006310">
    <property type="term" value="P:DNA recombination"/>
    <property type="evidence" value="ECO:0007669"/>
    <property type="project" value="UniProtKB-KW"/>
</dbReference>